<evidence type="ECO:0000313" key="3">
    <source>
        <dbReference type="Proteomes" id="UP000837857"/>
    </source>
</evidence>
<gene>
    <name evidence="2" type="ORF">IPOD504_LOCUS10083</name>
</gene>
<keyword evidence="3" id="KW-1185">Reference proteome</keyword>
<sequence length="152" mass="15813">MTSVASTMFKLVVLSALLIAVAAEPGFFSAPLAPVTYAATVAAPATTTYVQSSSYIAPTVYSSLPYPHFIKKRSAEADTAAEDAAPQTAHNKRSVLLAEPALAPAAYGPAYIASAPLAAPYSPAIIPSASYYPSYYPSYYAGYPAAVPLIKK</sequence>
<organism evidence="2 3">
    <name type="scientific">Iphiclides podalirius</name>
    <name type="common">scarce swallowtail</name>
    <dbReference type="NCBI Taxonomy" id="110791"/>
    <lineage>
        <taxon>Eukaryota</taxon>
        <taxon>Metazoa</taxon>
        <taxon>Ecdysozoa</taxon>
        <taxon>Arthropoda</taxon>
        <taxon>Hexapoda</taxon>
        <taxon>Insecta</taxon>
        <taxon>Pterygota</taxon>
        <taxon>Neoptera</taxon>
        <taxon>Endopterygota</taxon>
        <taxon>Lepidoptera</taxon>
        <taxon>Glossata</taxon>
        <taxon>Ditrysia</taxon>
        <taxon>Papilionoidea</taxon>
        <taxon>Papilionidae</taxon>
        <taxon>Papilioninae</taxon>
        <taxon>Iphiclides</taxon>
    </lineage>
</organism>
<protein>
    <submittedName>
        <fullName evidence="2">Uncharacterized protein</fullName>
    </submittedName>
</protein>
<keyword evidence="1" id="KW-0732">Signal</keyword>
<evidence type="ECO:0000313" key="2">
    <source>
        <dbReference type="EMBL" id="CAH2057214.1"/>
    </source>
</evidence>
<proteinExistence type="predicted"/>
<feature type="non-terminal residue" evidence="2">
    <location>
        <position position="152"/>
    </location>
</feature>
<feature type="signal peptide" evidence="1">
    <location>
        <begin position="1"/>
        <end position="23"/>
    </location>
</feature>
<accession>A0ABN8IL25</accession>
<dbReference type="Proteomes" id="UP000837857">
    <property type="component" value="Chromosome 24"/>
</dbReference>
<dbReference type="EMBL" id="OW152836">
    <property type="protein sequence ID" value="CAH2057214.1"/>
    <property type="molecule type" value="Genomic_DNA"/>
</dbReference>
<name>A0ABN8IL25_9NEOP</name>
<evidence type="ECO:0000256" key="1">
    <source>
        <dbReference type="SAM" id="SignalP"/>
    </source>
</evidence>
<feature type="chain" id="PRO_5046137536" evidence="1">
    <location>
        <begin position="24"/>
        <end position="152"/>
    </location>
</feature>
<reference evidence="2" key="1">
    <citation type="submission" date="2022-03" db="EMBL/GenBank/DDBJ databases">
        <authorList>
            <person name="Martin H S."/>
        </authorList>
    </citation>
    <scope>NUCLEOTIDE SEQUENCE</scope>
</reference>